<evidence type="ECO:0000256" key="2">
    <source>
        <dbReference type="ARBA" id="ARBA00022692"/>
    </source>
</evidence>
<dbReference type="Pfam" id="PF00571">
    <property type="entry name" value="CBS"/>
    <property type="match status" value="2"/>
</dbReference>
<dbReference type="PROSITE" id="PS51846">
    <property type="entry name" value="CNNM"/>
    <property type="match status" value="1"/>
</dbReference>
<dbReference type="AlphaFoldDB" id="A0A7J0BRK5"/>
<keyword evidence="3" id="KW-0677">Repeat</keyword>
<reference evidence="12 13" key="1">
    <citation type="submission" date="2020-05" db="EMBL/GenBank/DDBJ databases">
        <title>Draft genome sequence of Desulfovibrio psychrotolerans JS1T.</title>
        <authorList>
            <person name="Ueno A."/>
            <person name="Tamazawa S."/>
            <person name="Tamamura S."/>
            <person name="Murakami T."/>
            <person name="Kiyama T."/>
            <person name="Inomata H."/>
            <person name="Amano Y."/>
            <person name="Miyakawa K."/>
            <person name="Tamaki H."/>
            <person name="Naganuma T."/>
            <person name="Kaneko K."/>
        </authorList>
    </citation>
    <scope>NUCLEOTIDE SEQUENCE [LARGE SCALE GENOMIC DNA]</scope>
    <source>
        <strain evidence="12 13">JS1</strain>
    </source>
</reference>
<keyword evidence="13" id="KW-1185">Reference proteome</keyword>
<feature type="domain" description="CNNM transmembrane" evidence="11">
    <location>
        <begin position="1"/>
        <end position="179"/>
    </location>
</feature>
<protein>
    <recommendedName>
        <fullName evidence="14">Hemolysin</fullName>
    </recommendedName>
</protein>
<dbReference type="EMBL" id="BLVP01000001">
    <property type="protein sequence ID" value="GFM35775.1"/>
    <property type="molecule type" value="Genomic_DNA"/>
</dbReference>
<dbReference type="InterPro" id="IPR044751">
    <property type="entry name" value="Ion_transp-like_CBS"/>
</dbReference>
<evidence type="ECO:0000256" key="6">
    <source>
        <dbReference type="ARBA" id="ARBA00023136"/>
    </source>
</evidence>
<evidence type="ECO:0000256" key="4">
    <source>
        <dbReference type="ARBA" id="ARBA00022989"/>
    </source>
</evidence>
<dbReference type="InterPro" id="IPR000644">
    <property type="entry name" value="CBS_dom"/>
</dbReference>
<evidence type="ECO:0000256" key="9">
    <source>
        <dbReference type="SAM" id="Phobius"/>
    </source>
</evidence>
<dbReference type="PROSITE" id="PS51371">
    <property type="entry name" value="CBS"/>
    <property type="match status" value="2"/>
</dbReference>
<evidence type="ECO:0000256" key="8">
    <source>
        <dbReference type="PROSITE-ProRule" id="PRU01193"/>
    </source>
</evidence>
<dbReference type="GO" id="GO:0005886">
    <property type="term" value="C:plasma membrane"/>
    <property type="evidence" value="ECO:0007669"/>
    <property type="project" value="TreeGrafter"/>
</dbReference>
<organism evidence="12 13">
    <name type="scientific">Desulfovibrio psychrotolerans</name>
    <dbReference type="NCBI Taxonomy" id="415242"/>
    <lineage>
        <taxon>Bacteria</taxon>
        <taxon>Pseudomonadati</taxon>
        <taxon>Thermodesulfobacteriota</taxon>
        <taxon>Desulfovibrionia</taxon>
        <taxon>Desulfovibrionales</taxon>
        <taxon>Desulfovibrionaceae</taxon>
        <taxon>Desulfovibrio</taxon>
    </lineage>
</organism>
<keyword evidence="2 8" id="KW-0812">Transmembrane</keyword>
<dbReference type="Proteomes" id="UP000503820">
    <property type="component" value="Unassembled WGS sequence"/>
</dbReference>
<evidence type="ECO:0000256" key="5">
    <source>
        <dbReference type="ARBA" id="ARBA00023122"/>
    </source>
</evidence>
<sequence length="345" mass="38275">MLELTLAVTIALLVSSYCSVAEAVLYSVPWSYIERLRASGHRSGELLYKLRKHIENPITAVLTLNTVAHTAGAAVAGAAFADVFGARYMAIFAGLFTIAVLVISEILPKTIGVAYARPLAPIIAPQLNALVWLLKPIIVVCGALSRLFTPSKSGPHTNEDDIRAVVSLSQRSGTIKPYEETAIRNILSLDHKRVEDIMTPRTVTFSLSANLTVREAKEKGDFWHYSRIPVYDEHNEDMVGIVLRRAILEELAADRHETKLSEIMRPVQFILESVTLDKLLENFLETRMHLFVVLDEYGGVSGVVSLEDVVEEILGKEIVDETDRVEDMRQLARRKRGQLSKGSGI</sequence>
<feature type="domain" description="CBS" evidence="10">
    <location>
        <begin position="198"/>
        <end position="258"/>
    </location>
</feature>
<evidence type="ECO:0000256" key="3">
    <source>
        <dbReference type="ARBA" id="ARBA00022737"/>
    </source>
</evidence>
<evidence type="ECO:0000259" key="11">
    <source>
        <dbReference type="PROSITE" id="PS51846"/>
    </source>
</evidence>
<feature type="transmembrane region" description="Helical" evidence="9">
    <location>
        <begin position="58"/>
        <end position="81"/>
    </location>
</feature>
<keyword evidence="4 8" id="KW-1133">Transmembrane helix</keyword>
<dbReference type="Pfam" id="PF01595">
    <property type="entry name" value="CNNM"/>
    <property type="match status" value="1"/>
</dbReference>
<evidence type="ECO:0000313" key="13">
    <source>
        <dbReference type="Proteomes" id="UP000503820"/>
    </source>
</evidence>
<dbReference type="InterPro" id="IPR046342">
    <property type="entry name" value="CBS_dom_sf"/>
</dbReference>
<dbReference type="Gene3D" id="3.10.580.10">
    <property type="entry name" value="CBS-domain"/>
    <property type="match status" value="1"/>
</dbReference>
<dbReference type="PANTHER" id="PTHR22777">
    <property type="entry name" value="HEMOLYSIN-RELATED"/>
    <property type="match status" value="1"/>
</dbReference>
<keyword evidence="5 7" id="KW-0129">CBS domain</keyword>
<dbReference type="PANTHER" id="PTHR22777:SF4">
    <property type="entry name" value="UPF0053 PROTEIN SLL1254"/>
    <property type="match status" value="1"/>
</dbReference>
<evidence type="ECO:0000256" key="1">
    <source>
        <dbReference type="ARBA" id="ARBA00004141"/>
    </source>
</evidence>
<evidence type="ECO:0000259" key="10">
    <source>
        <dbReference type="PROSITE" id="PS51371"/>
    </source>
</evidence>
<comment type="subcellular location">
    <subcellularLocation>
        <location evidence="1">Membrane</location>
        <topology evidence="1">Multi-pass membrane protein</topology>
    </subcellularLocation>
</comment>
<feature type="domain" description="CBS" evidence="10">
    <location>
        <begin position="263"/>
        <end position="321"/>
    </location>
</feature>
<proteinExistence type="predicted"/>
<name>A0A7J0BRK5_9BACT</name>
<keyword evidence="6 8" id="KW-0472">Membrane</keyword>
<gene>
    <name evidence="12" type="ORF">DSM19430T_04590</name>
</gene>
<evidence type="ECO:0000256" key="7">
    <source>
        <dbReference type="PROSITE-ProRule" id="PRU00703"/>
    </source>
</evidence>
<dbReference type="SUPFAM" id="SSF54631">
    <property type="entry name" value="CBS-domain pair"/>
    <property type="match status" value="1"/>
</dbReference>
<evidence type="ECO:0008006" key="14">
    <source>
        <dbReference type="Google" id="ProtNLM"/>
    </source>
</evidence>
<feature type="transmembrane region" description="Helical" evidence="9">
    <location>
        <begin position="88"/>
        <end position="107"/>
    </location>
</feature>
<comment type="caution">
    <text evidence="12">The sequence shown here is derived from an EMBL/GenBank/DDBJ whole genome shotgun (WGS) entry which is preliminary data.</text>
</comment>
<dbReference type="InterPro" id="IPR002550">
    <property type="entry name" value="CNNM"/>
</dbReference>
<accession>A0A7J0BRK5</accession>
<dbReference type="CDD" id="cd04590">
    <property type="entry name" value="CBS_pair_CorC_HlyC_assoc"/>
    <property type="match status" value="1"/>
</dbReference>
<dbReference type="RefSeq" id="WP_174408449.1">
    <property type="nucleotide sequence ID" value="NZ_BLVP01000001.1"/>
</dbReference>
<evidence type="ECO:0000313" key="12">
    <source>
        <dbReference type="EMBL" id="GFM35775.1"/>
    </source>
</evidence>